<organism evidence="2 3">
    <name type="scientific">Geoglobus acetivorans</name>
    <dbReference type="NCBI Taxonomy" id="565033"/>
    <lineage>
        <taxon>Archaea</taxon>
        <taxon>Methanobacteriati</taxon>
        <taxon>Methanobacteriota</taxon>
        <taxon>Archaeoglobi</taxon>
        <taxon>Archaeoglobales</taxon>
        <taxon>Archaeoglobaceae</taxon>
        <taxon>Geoglobus</taxon>
    </lineage>
</organism>
<evidence type="ECO:0008006" key="4">
    <source>
        <dbReference type="Google" id="ProtNLM"/>
    </source>
</evidence>
<reference evidence="2 3" key="1">
    <citation type="journal article" date="2015" name="Appl. Environ. Microbiol.">
        <title>The Geoglobus acetivorans genome: Fe(III) reduction, acetate utilization, autotrophic growth, and degradation of aromatic compounds in a hyperthermophilic archaeon.</title>
        <authorList>
            <person name="Mardanov A.V."/>
            <person name="Slododkina G.B."/>
            <person name="Slobodkin A.I."/>
            <person name="Beletsky A.V."/>
            <person name="Gavrilov S.N."/>
            <person name="Kublanov I.V."/>
            <person name="Bonch-Osmolovskaya E.A."/>
            <person name="Skryabin K.G."/>
            <person name="Ravin N.V."/>
        </authorList>
    </citation>
    <scope>NUCLEOTIDE SEQUENCE [LARGE SCALE GENOMIC DNA]</scope>
    <source>
        <strain evidence="2 3">SBH6</strain>
    </source>
</reference>
<dbReference type="HOGENOM" id="CLU_082100_0_0_2"/>
<dbReference type="InterPro" id="IPR011672">
    <property type="entry name" value="DUF1614"/>
</dbReference>
<feature type="transmembrane region" description="Helical" evidence="1">
    <location>
        <begin position="90"/>
        <end position="109"/>
    </location>
</feature>
<dbReference type="EMBL" id="CP009552">
    <property type="protein sequence ID" value="AIY89124.1"/>
    <property type="molecule type" value="Genomic_DNA"/>
</dbReference>
<feature type="transmembrane region" description="Helical" evidence="1">
    <location>
        <begin position="201"/>
        <end position="227"/>
    </location>
</feature>
<dbReference type="GeneID" id="24796667"/>
<evidence type="ECO:0000313" key="2">
    <source>
        <dbReference type="EMBL" id="AIY89124.1"/>
    </source>
</evidence>
<gene>
    <name evidence="2" type="ORF">GACE_0064</name>
</gene>
<keyword evidence="1" id="KW-0472">Membrane</keyword>
<dbReference type="Proteomes" id="UP000030624">
    <property type="component" value="Chromosome"/>
</dbReference>
<feature type="transmembrane region" description="Helical" evidence="1">
    <location>
        <begin position="46"/>
        <end position="64"/>
    </location>
</feature>
<dbReference type="AlphaFoldDB" id="A0A0A7GAT1"/>
<feature type="transmembrane region" description="Helical" evidence="1">
    <location>
        <begin position="115"/>
        <end position="133"/>
    </location>
</feature>
<dbReference type="KEGG" id="gac:GACE_0064"/>
<feature type="transmembrane region" description="Helical" evidence="1">
    <location>
        <begin position="145"/>
        <end position="167"/>
    </location>
</feature>
<sequence>MREYLFPPLILPLFIAIILLPFFAILFAFGATSALSIVLGMSVNEAMIIFTMIVIGSLINIPVYEKAGRIIERRFSFFGLIYSVRRREKIVVAVNVGGCLIPSFISLKLLSEMDISAFLLAFFITSAVTYAAAKPVPGVGITVPMLVPPLTSALASYLSVLLFSLPLMDVPRLAFASGVLGSLFGADIFHLRDLEKIGSGVVSIGGAGTFDGIFLTGLFSVLFAVWLM</sequence>
<keyword evidence="1" id="KW-1133">Transmembrane helix</keyword>
<dbReference type="Pfam" id="PF07758">
    <property type="entry name" value="DUF1614"/>
    <property type="match status" value="1"/>
</dbReference>
<evidence type="ECO:0000256" key="1">
    <source>
        <dbReference type="SAM" id="Phobius"/>
    </source>
</evidence>
<proteinExistence type="predicted"/>
<evidence type="ECO:0000313" key="3">
    <source>
        <dbReference type="Proteomes" id="UP000030624"/>
    </source>
</evidence>
<dbReference type="STRING" id="565033.GACE_0064"/>
<accession>A0A0A7GAT1</accession>
<protein>
    <recommendedName>
        <fullName evidence="4">DUF1614 domain-containing protein</fullName>
    </recommendedName>
</protein>
<name>A0A0A7GAT1_GEOAI</name>
<dbReference type="RefSeq" id="WP_048090216.1">
    <property type="nucleotide sequence ID" value="NZ_CP009552.1"/>
</dbReference>
<dbReference type="eggNOG" id="arCOG02159">
    <property type="taxonomic scope" value="Archaea"/>
</dbReference>
<keyword evidence="1" id="KW-0812">Transmembrane</keyword>